<evidence type="ECO:0000313" key="5">
    <source>
        <dbReference type="EMBL" id="AQZ50202.1"/>
    </source>
</evidence>
<dbReference type="Pfam" id="PF00392">
    <property type="entry name" value="GntR"/>
    <property type="match status" value="1"/>
</dbReference>
<keyword evidence="6" id="KW-1185">Reference proteome</keyword>
<dbReference type="InterPro" id="IPR036390">
    <property type="entry name" value="WH_DNA-bd_sf"/>
</dbReference>
<evidence type="ECO:0000256" key="3">
    <source>
        <dbReference type="ARBA" id="ARBA00023163"/>
    </source>
</evidence>
<dbReference type="AlphaFoldDB" id="A0A1U9YXW0"/>
<name>A0A1U9YXW0_9HYPH</name>
<dbReference type="SMART" id="SM00895">
    <property type="entry name" value="FCD"/>
    <property type="match status" value="1"/>
</dbReference>
<dbReference type="InterPro" id="IPR036388">
    <property type="entry name" value="WH-like_DNA-bd_sf"/>
</dbReference>
<dbReference type="RefSeq" id="WP_018065295.1">
    <property type="nucleotide sequence ID" value="NZ_AQWH01000012.1"/>
</dbReference>
<dbReference type="STRING" id="1122214.Mame_00826"/>
<dbReference type="InterPro" id="IPR011711">
    <property type="entry name" value="GntR_C"/>
</dbReference>
<proteinExistence type="predicted"/>
<dbReference type="SUPFAM" id="SSF48008">
    <property type="entry name" value="GntR ligand-binding domain-like"/>
    <property type="match status" value="1"/>
</dbReference>
<dbReference type="EMBL" id="CP020330">
    <property type="protein sequence ID" value="AQZ50202.1"/>
    <property type="molecule type" value="Genomic_DNA"/>
</dbReference>
<evidence type="ECO:0000256" key="2">
    <source>
        <dbReference type="ARBA" id="ARBA00023125"/>
    </source>
</evidence>
<keyword evidence="1" id="KW-0805">Transcription regulation</keyword>
<dbReference type="OrthoDB" id="8114900at2"/>
<evidence type="ECO:0000259" key="4">
    <source>
        <dbReference type="PROSITE" id="PS50949"/>
    </source>
</evidence>
<dbReference type="Gene3D" id="1.20.120.530">
    <property type="entry name" value="GntR ligand-binding domain-like"/>
    <property type="match status" value="1"/>
</dbReference>
<dbReference type="Proteomes" id="UP000191135">
    <property type="component" value="Chromosome"/>
</dbReference>
<dbReference type="PANTHER" id="PTHR43537">
    <property type="entry name" value="TRANSCRIPTIONAL REGULATOR, GNTR FAMILY"/>
    <property type="match status" value="1"/>
</dbReference>
<feature type="domain" description="HTH gntR-type" evidence="4">
    <location>
        <begin position="8"/>
        <end position="75"/>
    </location>
</feature>
<evidence type="ECO:0000313" key="6">
    <source>
        <dbReference type="Proteomes" id="UP000191135"/>
    </source>
</evidence>
<reference evidence="5 6" key="1">
    <citation type="submission" date="2017-03" db="EMBL/GenBank/DDBJ databases">
        <title>Foreign affairs: Plasmid Transfer between Roseobacters and Rhizobia.</title>
        <authorList>
            <person name="Bartling P."/>
            <person name="Bunk B."/>
            <person name="Overmann J."/>
            <person name="Brinkmann H."/>
            <person name="Petersen J."/>
        </authorList>
    </citation>
    <scope>NUCLEOTIDE SEQUENCE [LARGE SCALE GENOMIC DNA]</scope>
    <source>
        <strain evidence="5 6">MACL11</strain>
    </source>
</reference>
<evidence type="ECO:0000256" key="1">
    <source>
        <dbReference type="ARBA" id="ARBA00023015"/>
    </source>
</evidence>
<dbReference type="GO" id="GO:0003677">
    <property type="term" value="F:DNA binding"/>
    <property type="evidence" value="ECO:0007669"/>
    <property type="project" value="UniProtKB-KW"/>
</dbReference>
<dbReference type="SMART" id="SM00345">
    <property type="entry name" value="HTH_GNTR"/>
    <property type="match status" value="1"/>
</dbReference>
<dbReference type="Gene3D" id="1.10.10.10">
    <property type="entry name" value="Winged helix-like DNA-binding domain superfamily/Winged helix DNA-binding domain"/>
    <property type="match status" value="1"/>
</dbReference>
<keyword evidence="2" id="KW-0238">DNA-binding</keyword>
<dbReference type="KEGG" id="mmed:Mame_00826"/>
<dbReference type="eggNOG" id="COG1802">
    <property type="taxonomic scope" value="Bacteria"/>
</dbReference>
<dbReference type="PANTHER" id="PTHR43537:SF24">
    <property type="entry name" value="GLUCONATE OPERON TRANSCRIPTIONAL REPRESSOR"/>
    <property type="match status" value="1"/>
</dbReference>
<keyword evidence="3" id="KW-0804">Transcription</keyword>
<dbReference type="GO" id="GO:0003700">
    <property type="term" value="F:DNA-binding transcription factor activity"/>
    <property type="evidence" value="ECO:0007669"/>
    <property type="project" value="InterPro"/>
</dbReference>
<protein>
    <submittedName>
        <fullName evidence="5">Putative HTH-type transcriptional regulator YdfH</fullName>
    </submittedName>
</protein>
<accession>A0A1U9YXW0</accession>
<gene>
    <name evidence="5" type="primary">ydfH_6</name>
    <name evidence="5" type="ORF">Mame_00826</name>
</gene>
<dbReference type="InterPro" id="IPR008920">
    <property type="entry name" value="TF_FadR/GntR_C"/>
</dbReference>
<dbReference type="Pfam" id="PF07729">
    <property type="entry name" value="FCD"/>
    <property type="match status" value="1"/>
</dbReference>
<organism evidence="5 6">
    <name type="scientific">Martelella mediterranea DSM 17316</name>
    <dbReference type="NCBI Taxonomy" id="1122214"/>
    <lineage>
        <taxon>Bacteria</taxon>
        <taxon>Pseudomonadati</taxon>
        <taxon>Pseudomonadota</taxon>
        <taxon>Alphaproteobacteria</taxon>
        <taxon>Hyphomicrobiales</taxon>
        <taxon>Aurantimonadaceae</taxon>
        <taxon>Martelella</taxon>
    </lineage>
</organism>
<dbReference type="PROSITE" id="PS50949">
    <property type="entry name" value="HTH_GNTR"/>
    <property type="match status" value="1"/>
</dbReference>
<dbReference type="SUPFAM" id="SSF46785">
    <property type="entry name" value="Winged helix' DNA-binding domain"/>
    <property type="match status" value="1"/>
</dbReference>
<dbReference type="InterPro" id="IPR000524">
    <property type="entry name" value="Tscrpt_reg_HTH_GntR"/>
</dbReference>
<sequence>MDHPKTYMTKAEHARQHIQEMVLSGTVGPGDRITTREVSLALGISETPIREAIRSLASDGWLEVQNHIGAVVQGLRAEQIREISALRGLICGLAVELGAGNFNAERLAKIDENIAISATALETEDFDLFGAKNYEFHLLLCDNPESPWCRRLLENMHGLMSAQRHGIPPQPGRLADALEEHKAIRDRLREGNFTAASALVNQHEKNTGDFLIDLIEAAPAKGANRRAEGRRASAP</sequence>
<dbReference type="CDD" id="cd07377">
    <property type="entry name" value="WHTH_GntR"/>
    <property type="match status" value="1"/>
</dbReference>